<dbReference type="EMBL" id="JAVRIF010000002">
    <property type="protein sequence ID" value="MDT0603047.1"/>
    <property type="molecule type" value="Genomic_DNA"/>
</dbReference>
<reference evidence="2 3" key="1">
    <citation type="submission" date="2023-09" db="EMBL/GenBank/DDBJ databases">
        <authorList>
            <person name="Rey-Velasco X."/>
        </authorList>
    </citation>
    <scope>NUCLEOTIDE SEQUENCE [LARGE SCALE GENOMIC DNA]</scope>
    <source>
        <strain evidence="2 3">W431</strain>
    </source>
</reference>
<dbReference type="SUPFAM" id="SSF53383">
    <property type="entry name" value="PLP-dependent transferases"/>
    <property type="match status" value="1"/>
</dbReference>
<evidence type="ECO:0000313" key="3">
    <source>
        <dbReference type="Proteomes" id="UP001266357"/>
    </source>
</evidence>
<accession>A0ABU3A0I0</accession>
<proteinExistence type="predicted"/>
<dbReference type="GO" id="GO:0008483">
    <property type="term" value="F:transaminase activity"/>
    <property type="evidence" value="ECO:0007669"/>
    <property type="project" value="UniProtKB-KW"/>
</dbReference>
<evidence type="ECO:0000313" key="2">
    <source>
        <dbReference type="EMBL" id="MDT0603047.1"/>
    </source>
</evidence>
<dbReference type="Proteomes" id="UP001266357">
    <property type="component" value="Unassembled WGS sequence"/>
</dbReference>
<feature type="domain" description="Aminotransferase class I/classII large" evidence="1">
    <location>
        <begin position="59"/>
        <end position="363"/>
    </location>
</feature>
<dbReference type="Gene3D" id="3.90.1150.10">
    <property type="entry name" value="Aspartate Aminotransferase, domain 1"/>
    <property type="match status" value="1"/>
</dbReference>
<sequence>MVSHQPTQDELPAHLQFTQSLTCPIHGSLSDSTAHSLTLGQLVEMSGQGLEKINALKLGYASLKGRVSLRTAIVNFHHQLNHHQSQLNEDNVLTFCGAQEALSAIYQSLLQPGDEVIVVTPNYPSLTQMAEKLGCKVKTIELSSLQKWQFTIEDIKTQISAKTQLIVLNSPHNPTGSIIDSSLAEQLLTLAKAYDCYLIADDVSQASNYNNLALSHRYLDYDKALVVSVMSKSFGLAGIRIGWVISNNEAVLEQLLVAKSLSSICCSAIDEELAEIAFEQSAKIIRGNNQLIQVNIEHFNTFVQTHSDIFQWHPPQAGLLSLVEVMTKQPIELWARRLAEHTGILALPATMFGQKGQYFRLGLGKNNFKNLLTKLDNYLR</sequence>
<dbReference type="InterPro" id="IPR015421">
    <property type="entry name" value="PyrdxlP-dep_Trfase_major"/>
</dbReference>
<dbReference type="Gene3D" id="3.40.640.10">
    <property type="entry name" value="Type I PLP-dependent aspartate aminotransferase-like (Major domain)"/>
    <property type="match status" value="1"/>
</dbReference>
<name>A0ABU3A0I0_9GAMM</name>
<dbReference type="InterPro" id="IPR015422">
    <property type="entry name" value="PyrdxlP-dep_Trfase_small"/>
</dbReference>
<dbReference type="PANTHER" id="PTHR43510:SF1">
    <property type="entry name" value="AMINOTRANSFERASE FUNCTION, HYPOTHETICAL (EUROFUNG)"/>
    <property type="match status" value="1"/>
</dbReference>
<evidence type="ECO:0000259" key="1">
    <source>
        <dbReference type="Pfam" id="PF00155"/>
    </source>
</evidence>
<dbReference type="InterPro" id="IPR004839">
    <property type="entry name" value="Aminotransferase_I/II_large"/>
</dbReference>
<keyword evidence="2" id="KW-0032">Aminotransferase</keyword>
<keyword evidence="2" id="KW-0808">Transferase</keyword>
<protein>
    <submittedName>
        <fullName evidence="2">Pyridoxal phosphate-dependent aminotransferase</fullName>
    </submittedName>
</protein>
<dbReference type="RefSeq" id="WP_311578438.1">
    <property type="nucleotide sequence ID" value="NZ_JAVRIF010000002.1"/>
</dbReference>
<dbReference type="Pfam" id="PF00155">
    <property type="entry name" value="Aminotran_1_2"/>
    <property type="match status" value="1"/>
</dbReference>
<dbReference type="CDD" id="cd00609">
    <property type="entry name" value="AAT_like"/>
    <property type="match status" value="1"/>
</dbReference>
<gene>
    <name evidence="2" type="ORF">RM573_05525</name>
</gene>
<comment type="caution">
    <text evidence="2">The sequence shown here is derived from an EMBL/GenBank/DDBJ whole genome shotgun (WGS) entry which is preliminary data.</text>
</comment>
<keyword evidence="3" id="KW-1185">Reference proteome</keyword>
<dbReference type="InterPro" id="IPR015424">
    <property type="entry name" value="PyrdxlP-dep_Trfase"/>
</dbReference>
<organism evidence="2 3">
    <name type="scientific">Thalassotalea castellviae</name>
    <dbReference type="NCBI Taxonomy" id="3075612"/>
    <lineage>
        <taxon>Bacteria</taxon>
        <taxon>Pseudomonadati</taxon>
        <taxon>Pseudomonadota</taxon>
        <taxon>Gammaproteobacteria</taxon>
        <taxon>Alteromonadales</taxon>
        <taxon>Colwelliaceae</taxon>
        <taxon>Thalassotalea</taxon>
    </lineage>
</organism>
<dbReference type="PANTHER" id="PTHR43510">
    <property type="entry name" value="AMINOTRANSFERASE FUNCTION, HYPOTHETICAL (EUROFUNG)"/>
    <property type="match status" value="1"/>
</dbReference>